<reference evidence="2 3" key="1">
    <citation type="journal article" date="2013" name="J. Biotechnol.">
        <title>Establishment and interpretation of the genome sequence of the phytopathogenic fungus Rhizoctonia solani AG1-IB isolate 7/3/14.</title>
        <authorList>
            <person name="Wibberg D.W."/>
            <person name="Jelonek L.J."/>
            <person name="Rupp O.R."/>
            <person name="Hennig M.H."/>
            <person name="Eikmeyer F.E."/>
            <person name="Goesmann A.G."/>
            <person name="Hartmann A.H."/>
            <person name="Borriss R.B."/>
            <person name="Grosch R.G."/>
            <person name="Puehler A.P."/>
            <person name="Schlueter A.S."/>
        </authorList>
    </citation>
    <scope>NUCLEOTIDE SEQUENCE [LARGE SCALE GENOMIC DNA]</scope>
    <source>
        <strain evidence="3">AG1-IB / isolate 7/3/14</strain>
    </source>
</reference>
<comment type="caution">
    <text evidence="2">The sequence shown here is derived from an EMBL/GenBank/DDBJ whole genome shotgun (WGS) entry which is preliminary data.</text>
</comment>
<dbReference type="HOGENOM" id="CLU_2414829_0_0_1"/>
<feature type="compositionally biased region" description="Polar residues" evidence="1">
    <location>
        <begin position="56"/>
        <end position="66"/>
    </location>
</feature>
<protein>
    <submittedName>
        <fullName evidence="2">Uncharacterized protein</fullName>
    </submittedName>
</protein>
<feature type="compositionally biased region" description="Low complexity" evidence="1">
    <location>
        <begin position="67"/>
        <end position="80"/>
    </location>
</feature>
<feature type="compositionally biased region" description="Polar residues" evidence="1">
    <location>
        <begin position="1"/>
        <end position="11"/>
    </location>
</feature>
<dbReference type="Proteomes" id="UP000012065">
    <property type="component" value="Unassembled WGS sequence"/>
</dbReference>
<accession>M5C1D2</accession>
<evidence type="ECO:0000256" key="1">
    <source>
        <dbReference type="SAM" id="MobiDB-lite"/>
    </source>
</evidence>
<sequence>MPVRSTNSASGETETETEEAVTPPPGRSHASGSSQRSSVYEPPKRVSMLDPGRASTIMNETNSRPNSYMSVSSSTSSKPEMSGRERIKAHRR</sequence>
<organism evidence="2 3">
    <name type="scientific">Thanatephorus cucumeris (strain AG1-IB / isolate 7/3/14)</name>
    <name type="common">Lettuce bottom rot fungus</name>
    <name type="synonym">Rhizoctonia solani</name>
    <dbReference type="NCBI Taxonomy" id="1108050"/>
    <lineage>
        <taxon>Eukaryota</taxon>
        <taxon>Fungi</taxon>
        <taxon>Dikarya</taxon>
        <taxon>Basidiomycota</taxon>
        <taxon>Agaricomycotina</taxon>
        <taxon>Agaricomycetes</taxon>
        <taxon>Cantharellales</taxon>
        <taxon>Ceratobasidiaceae</taxon>
        <taxon>Rhizoctonia</taxon>
        <taxon>Rhizoctonia solani AG-1</taxon>
    </lineage>
</organism>
<proteinExistence type="predicted"/>
<gene>
    <name evidence="2" type="ORF">BN14_07345</name>
</gene>
<feature type="region of interest" description="Disordered" evidence="1">
    <location>
        <begin position="1"/>
        <end position="92"/>
    </location>
</feature>
<feature type="compositionally biased region" description="Low complexity" evidence="1">
    <location>
        <begin position="27"/>
        <end position="38"/>
    </location>
</feature>
<name>M5C1D2_THACB</name>
<evidence type="ECO:0000313" key="2">
    <source>
        <dbReference type="EMBL" id="CCO33271.1"/>
    </source>
</evidence>
<dbReference type="AlphaFoldDB" id="M5C1D2"/>
<dbReference type="EMBL" id="CAOJ01011242">
    <property type="protein sequence ID" value="CCO33271.1"/>
    <property type="molecule type" value="Genomic_DNA"/>
</dbReference>
<evidence type="ECO:0000313" key="3">
    <source>
        <dbReference type="Proteomes" id="UP000012065"/>
    </source>
</evidence>